<evidence type="ECO:0000256" key="4">
    <source>
        <dbReference type="ARBA" id="ARBA00022999"/>
    </source>
</evidence>
<dbReference type="PROSITE" id="PS50225">
    <property type="entry name" value="SOCS"/>
    <property type="match status" value="1"/>
</dbReference>
<dbReference type="InterPro" id="IPR036860">
    <property type="entry name" value="SH2_dom_sf"/>
</dbReference>
<dbReference type="Gene3D" id="3.30.505.10">
    <property type="entry name" value="SH2 domain"/>
    <property type="match status" value="1"/>
</dbReference>
<evidence type="ECO:0008006" key="10">
    <source>
        <dbReference type="Google" id="ProtNLM"/>
    </source>
</evidence>
<dbReference type="PANTHER" id="PTHR10155">
    <property type="entry name" value="PHOSPHATIDYLINOSITOL 3-KINASE REGULATORY SUBUNIT"/>
    <property type="match status" value="1"/>
</dbReference>
<dbReference type="SUPFAM" id="SSF158235">
    <property type="entry name" value="SOCS box-like"/>
    <property type="match status" value="1"/>
</dbReference>
<name>A0ABR3HNP7_LOXSC</name>
<evidence type="ECO:0000259" key="7">
    <source>
        <dbReference type="PROSITE" id="PS50225"/>
    </source>
</evidence>
<evidence type="ECO:0000313" key="8">
    <source>
        <dbReference type="EMBL" id="KAL0872042.1"/>
    </source>
</evidence>
<evidence type="ECO:0000256" key="5">
    <source>
        <dbReference type="PROSITE-ProRule" id="PRU00191"/>
    </source>
</evidence>
<dbReference type="Pfam" id="PF00017">
    <property type="entry name" value="SH2"/>
    <property type="match status" value="1"/>
</dbReference>
<dbReference type="InterPro" id="IPR000980">
    <property type="entry name" value="SH2"/>
</dbReference>
<dbReference type="SMART" id="SM00252">
    <property type="entry name" value="SH2"/>
    <property type="match status" value="1"/>
</dbReference>
<dbReference type="CDD" id="cd09923">
    <property type="entry name" value="SH2_SOCS_family"/>
    <property type="match status" value="1"/>
</dbReference>
<keyword evidence="2" id="KW-0734">Signal transduction inhibitor</keyword>
<keyword evidence="9" id="KW-1185">Reference proteome</keyword>
<dbReference type="SUPFAM" id="SSF55550">
    <property type="entry name" value="SH2 domain"/>
    <property type="match status" value="1"/>
</dbReference>
<evidence type="ECO:0000256" key="2">
    <source>
        <dbReference type="ARBA" id="ARBA00022700"/>
    </source>
</evidence>
<dbReference type="Pfam" id="PF07525">
    <property type="entry name" value="SOCS_box"/>
    <property type="match status" value="1"/>
</dbReference>
<accession>A0ABR3HNP7</accession>
<comment type="caution">
    <text evidence="8">The sequence shown here is derived from an EMBL/GenBank/DDBJ whole genome shotgun (WGS) entry which is preliminary data.</text>
</comment>
<feature type="domain" description="SOCS box" evidence="7">
    <location>
        <begin position="256"/>
        <end position="302"/>
    </location>
</feature>
<dbReference type="SMART" id="SM00969">
    <property type="entry name" value="SOCS_box"/>
    <property type="match status" value="1"/>
</dbReference>
<evidence type="ECO:0000256" key="3">
    <source>
        <dbReference type="ARBA" id="ARBA00022786"/>
    </source>
</evidence>
<dbReference type="InterPro" id="IPR036036">
    <property type="entry name" value="SOCS_box-like_dom_sf"/>
</dbReference>
<dbReference type="InterPro" id="IPR001496">
    <property type="entry name" value="SOCS_box"/>
</dbReference>
<reference evidence="8 9" key="1">
    <citation type="submission" date="2024-06" db="EMBL/GenBank/DDBJ databases">
        <title>A chromosome-level genome assembly of beet webworm, Loxostege sticticalis.</title>
        <authorList>
            <person name="Zhang Y."/>
        </authorList>
    </citation>
    <scope>NUCLEOTIDE SEQUENCE [LARGE SCALE GENOMIC DNA]</scope>
    <source>
        <strain evidence="8">AQ026</strain>
        <tissue evidence="8">Whole body</tissue>
    </source>
</reference>
<evidence type="ECO:0000313" key="9">
    <source>
        <dbReference type="Proteomes" id="UP001549920"/>
    </source>
</evidence>
<protein>
    <recommendedName>
        <fullName evidence="10">Suppressor of cytokine signaling 6</fullName>
    </recommendedName>
</protein>
<feature type="domain" description="SH2" evidence="6">
    <location>
        <begin position="168"/>
        <end position="261"/>
    </location>
</feature>
<sequence>MNKNYERCTHCNRRKWLTSGCLRKWLKPLECKHLQRTIDNKRDFTNADIVNCVFLSERKPPVNTNKFVKFWKNKLFITGSVRSLQRYFGSKTSGGEYICSLSKRNHPSSSSDKCIIARSDYDFKDVIEPKKEMIKCQHSDGHLVLRGHQHHTSLETCAIYCQLSKHGWYWGGITSSEAEELLAGQHDNVFLVRDSYDSRHILCVSFRCVGRTLHARLRHANGLFSLNNETFVPVNRISEHCAAVDVKSNLFEMPVKLARPLNRFARLDSLQMICRFVIRQTVAPNAWDKLPLPPNLINYVSQGSDYIVPS</sequence>
<dbReference type="Proteomes" id="UP001549920">
    <property type="component" value="Unassembled WGS sequence"/>
</dbReference>
<dbReference type="PANTHER" id="PTHR10155:SF32">
    <property type="entry name" value="LP02169P"/>
    <property type="match status" value="1"/>
</dbReference>
<keyword evidence="1" id="KW-0341">Growth regulation</keyword>
<organism evidence="8 9">
    <name type="scientific">Loxostege sticticalis</name>
    <name type="common">Beet webworm moth</name>
    <dbReference type="NCBI Taxonomy" id="481309"/>
    <lineage>
        <taxon>Eukaryota</taxon>
        <taxon>Metazoa</taxon>
        <taxon>Ecdysozoa</taxon>
        <taxon>Arthropoda</taxon>
        <taxon>Hexapoda</taxon>
        <taxon>Insecta</taxon>
        <taxon>Pterygota</taxon>
        <taxon>Neoptera</taxon>
        <taxon>Endopterygota</taxon>
        <taxon>Lepidoptera</taxon>
        <taxon>Glossata</taxon>
        <taxon>Ditrysia</taxon>
        <taxon>Pyraloidea</taxon>
        <taxon>Crambidae</taxon>
        <taxon>Pyraustinae</taxon>
        <taxon>Loxostege</taxon>
    </lineage>
</organism>
<dbReference type="SMART" id="SM00253">
    <property type="entry name" value="SOCS"/>
    <property type="match status" value="1"/>
</dbReference>
<proteinExistence type="predicted"/>
<evidence type="ECO:0000256" key="1">
    <source>
        <dbReference type="ARBA" id="ARBA00022604"/>
    </source>
</evidence>
<dbReference type="PROSITE" id="PS50001">
    <property type="entry name" value="SH2"/>
    <property type="match status" value="1"/>
</dbReference>
<evidence type="ECO:0000259" key="6">
    <source>
        <dbReference type="PROSITE" id="PS50001"/>
    </source>
</evidence>
<dbReference type="EMBL" id="JBEUOH010000016">
    <property type="protein sequence ID" value="KAL0872042.1"/>
    <property type="molecule type" value="Genomic_DNA"/>
</dbReference>
<keyword evidence="4 5" id="KW-0727">SH2 domain</keyword>
<keyword evidence="3" id="KW-0833">Ubl conjugation pathway</keyword>
<gene>
    <name evidence="8" type="ORF">ABMA27_004478</name>
</gene>